<gene>
    <name evidence="1" type="ORF">JOE66_000931</name>
</gene>
<accession>A0ABS2L2H5</accession>
<keyword evidence="2" id="KW-1185">Reference proteome</keyword>
<evidence type="ECO:0000313" key="1">
    <source>
        <dbReference type="EMBL" id="MBM7471297.1"/>
    </source>
</evidence>
<reference evidence="1 2" key="1">
    <citation type="submission" date="2021-01" db="EMBL/GenBank/DDBJ databases">
        <title>Sequencing the genomes of 1000 actinobacteria strains.</title>
        <authorList>
            <person name="Klenk H.-P."/>
        </authorList>
    </citation>
    <scope>NUCLEOTIDE SEQUENCE [LARGE SCALE GENOMIC DNA]</scope>
    <source>
        <strain evidence="1 2">DSM 13057</strain>
    </source>
</reference>
<dbReference type="Gene3D" id="3.90.1560.10">
    <property type="entry name" value="ComB-like"/>
    <property type="match status" value="1"/>
</dbReference>
<name>A0ABS2L2H5_9MICO</name>
<comment type="caution">
    <text evidence="1">The sequence shown here is derived from an EMBL/GenBank/DDBJ whole genome shotgun (WGS) entry which is preliminary data.</text>
</comment>
<dbReference type="EMBL" id="JAFBBU010000001">
    <property type="protein sequence ID" value="MBM7471297.1"/>
    <property type="molecule type" value="Genomic_DNA"/>
</dbReference>
<organism evidence="1 2">
    <name type="scientific">Subtercola frigoramans</name>
    <dbReference type="NCBI Taxonomy" id="120298"/>
    <lineage>
        <taxon>Bacteria</taxon>
        <taxon>Bacillati</taxon>
        <taxon>Actinomycetota</taxon>
        <taxon>Actinomycetes</taxon>
        <taxon>Micrococcales</taxon>
        <taxon>Microbacteriaceae</taxon>
        <taxon>Subtercola</taxon>
    </lineage>
</organism>
<dbReference type="RefSeq" id="WP_205107176.1">
    <property type="nucleotide sequence ID" value="NZ_BAAAHT010000013.1"/>
</dbReference>
<evidence type="ECO:0000313" key="2">
    <source>
        <dbReference type="Proteomes" id="UP000776164"/>
    </source>
</evidence>
<sequence length="167" mass="16675">MTDSIAAQAHYQVRFGRGAEALAVVAAAADVIVYVDVLPGLDGEFTLPGESGVPSIRADLATRTAAAEWMLAQQVARGSRVSVAVIAASDGAEDTLGAGAVIDALAQLGIDFSSPEAAVVCAAFTSLEKAVGHLLTASVAGRALVEAGRADLVSAASGIDSRQAVVA</sequence>
<protein>
    <recommendedName>
        <fullName evidence="3">2-phosphosulfolactate phosphatase</fullName>
    </recommendedName>
</protein>
<evidence type="ECO:0008006" key="3">
    <source>
        <dbReference type="Google" id="ProtNLM"/>
    </source>
</evidence>
<proteinExistence type="predicted"/>
<dbReference type="Proteomes" id="UP000776164">
    <property type="component" value="Unassembled WGS sequence"/>
</dbReference>
<dbReference type="InterPro" id="IPR036702">
    <property type="entry name" value="ComB-like_sf"/>
</dbReference>
<dbReference type="SUPFAM" id="SSF142823">
    <property type="entry name" value="ComB-like"/>
    <property type="match status" value="1"/>
</dbReference>